<dbReference type="EMBL" id="CP076607">
    <property type="protein sequence ID" value="QWU16194.1"/>
    <property type="molecule type" value="Genomic_DNA"/>
</dbReference>
<dbReference type="Proteomes" id="UP000198809">
    <property type="component" value="Unassembled WGS sequence"/>
</dbReference>
<reference evidence="3 4" key="1">
    <citation type="submission" date="2016-10" db="EMBL/GenBank/DDBJ databases">
        <authorList>
            <person name="de Groot N.N."/>
        </authorList>
    </citation>
    <scope>NUCLEOTIDE SEQUENCE [LARGE SCALE GENOMIC DNA]</scope>
    <source>
        <strain evidence="3 4">CGMCC 1.10238</strain>
    </source>
</reference>
<evidence type="ECO:0000313" key="5">
    <source>
        <dbReference type="Proteomes" id="UP000683429"/>
    </source>
</evidence>
<accession>A0A1H8TG49</accession>
<evidence type="ECO:0000256" key="1">
    <source>
        <dbReference type="SAM" id="SignalP"/>
    </source>
</evidence>
<reference evidence="2 5" key="2">
    <citation type="submission" date="2021-06" db="EMBL/GenBank/DDBJ databases">
        <title>Whole genome sequence of Paenibacillus sophorae DSM23020 for comparative genomics.</title>
        <authorList>
            <person name="Kim M.-J."/>
            <person name="Lee G."/>
            <person name="Shin J.-H."/>
        </authorList>
    </citation>
    <scope>NUCLEOTIDE SEQUENCE [LARGE SCALE GENOMIC DNA]</scope>
    <source>
        <strain evidence="2 5">DSM 23020</strain>
    </source>
</reference>
<organism evidence="3 4">
    <name type="scientific">Paenibacillus sophorae</name>
    <dbReference type="NCBI Taxonomy" id="1333845"/>
    <lineage>
        <taxon>Bacteria</taxon>
        <taxon>Bacillati</taxon>
        <taxon>Bacillota</taxon>
        <taxon>Bacilli</taxon>
        <taxon>Bacillales</taxon>
        <taxon>Paenibacillaceae</taxon>
        <taxon>Paenibacillus</taxon>
    </lineage>
</organism>
<dbReference type="EMBL" id="FODH01000014">
    <property type="protein sequence ID" value="SEO90109.1"/>
    <property type="molecule type" value="Genomic_DNA"/>
</dbReference>
<dbReference type="Proteomes" id="UP000683429">
    <property type="component" value="Chromosome"/>
</dbReference>
<feature type="signal peptide" evidence="1">
    <location>
        <begin position="1"/>
        <end position="24"/>
    </location>
</feature>
<protein>
    <submittedName>
        <fullName evidence="3">Uncharacterized protein</fullName>
    </submittedName>
</protein>
<evidence type="ECO:0000313" key="4">
    <source>
        <dbReference type="Proteomes" id="UP000198809"/>
    </source>
</evidence>
<keyword evidence="1" id="KW-0732">Signal</keyword>
<feature type="chain" id="PRO_5011611333" evidence="1">
    <location>
        <begin position="25"/>
        <end position="99"/>
    </location>
</feature>
<proteinExistence type="predicted"/>
<name>A0A1H8TG49_9BACL</name>
<dbReference type="AlphaFoldDB" id="A0A1H8TG49"/>
<evidence type="ECO:0000313" key="2">
    <source>
        <dbReference type="EMBL" id="QWU16194.1"/>
    </source>
</evidence>
<sequence length="99" mass="10906">MKKRLLSLFFVAALTLTLSGVVNAANSESQAQPSKSVDIVESTNYYTPSIANEPTKVTKIDVKGVDKETGSIINEDQFKKSLLNFFNSNPEKYSTSIKE</sequence>
<keyword evidence="5" id="KW-1185">Reference proteome</keyword>
<evidence type="ECO:0000313" key="3">
    <source>
        <dbReference type="EMBL" id="SEO90109.1"/>
    </source>
</evidence>
<gene>
    <name evidence="2" type="ORF">KP014_02680</name>
    <name evidence="3" type="ORF">SAMN04487895_11435</name>
</gene>
<dbReference type="RefSeq" id="WP_036601538.1">
    <property type="nucleotide sequence ID" value="NZ_CP076607.1"/>
</dbReference>